<dbReference type="Proteomes" id="UP000539313">
    <property type="component" value="Unassembled WGS sequence"/>
</dbReference>
<accession>A0A7W3N1S7</accession>
<evidence type="ECO:0000313" key="1">
    <source>
        <dbReference type="EMBL" id="MBA9005899.1"/>
    </source>
</evidence>
<proteinExistence type="predicted"/>
<dbReference type="AlphaFoldDB" id="A0A7W3N1S7"/>
<comment type="caution">
    <text evidence="1">The sequence shown here is derived from an EMBL/GenBank/DDBJ whole genome shotgun (WGS) entry which is preliminary data.</text>
</comment>
<dbReference type="RefSeq" id="WP_182706956.1">
    <property type="nucleotide sequence ID" value="NZ_JACJII010000001.1"/>
</dbReference>
<protein>
    <submittedName>
        <fullName evidence="1">Uncharacterized protein</fullName>
    </submittedName>
</protein>
<evidence type="ECO:0000313" key="2">
    <source>
        <dbReference type="Proteomes" id="UP000539313"/>
    </source>
</evidence>
<reference evidence="1 2" key="1">
    <citation type="submission" date="2020-08" db="EMBL/GenBank/DDBJ databases">
        <title>Sequencing the genomes of 1000 actinobacteria strains.</title>
        <authorList>
            <person name="Klenk H.-P."/>
        </authorList>
    </citation>
    <scope>NUCLEOTIDE SEQUENCE [LARGE SCALE GENOMIC DNA]</scope>
    <source>
        <strain evidence="1 2">DSM 45823</strain>
    </source>
</reference>
<name>A0A7W3N1S7_9ACTN</name>
<keyword evidence="2" id="KW-1185">Reference proteome</keyword>
<sequence length="63" mass="6870">MCHPERCVDIARQDRWTNPATGRIIAHPYEASPHSGAGNCWCGRAAQHRLHTTTTAAASAARM</sequence>
<dbReference type="EMBL" id="JACJII010000001">
    <property type="protein sequence ID" value="MBA9005899.1"/>
    <property type="molecule type" value="Genomic_DNA"/>
</dbReference>
<organism evidence="1 2">
    <name type="scientific">Thermomonospora cellulosilytica</name>
    <dbReference type="NCBI Taxonomy" id="1411118"/>
    <lineage>
        <taxon>Bacteria</taxon>
        <taxon>Bacillati</taxon>
        <taxon>Actinomycetota</taxon>
        <taxon>Actinomycetes</taxon>
        <taxon>Streptosporangiales</taxon>
        <taxon>Thermomonosporaceae</taxon>
        <taxon>Thermomonospora</taxon>
    </lineage>
</organism>
<gene>
    <name evidence="1" type="ORF">HNR21_004781</name>
</gene>